<evidence type="ECO:0008006" key="4">
    <source>
        <dbReference type="Google" id="ProtNLM"/>
    </source>
</evidence>
<dbReference type="Pfam" id="PF14234">
    <property type="entry name" value="DUF4336"/>
    <property type="match status" value="1"/>
</dbReference>
<evidence type="ECO:0000256" key="1">
    <source>
        <dbReference type="SAM" id="SignalP"/>
    </source>
</evidence>
<feature type="chain" id="PRO_5035225844" description="Metallo-beta-lactamase domain-containing protein" evidence="1">
    <location>
        <begin position="19"/>
        <end position="435"/>
    </location>
</feature>
<evidence type="ECO:0000313" key="3">
    <source>
        <dbReference type="Proteomes" id="UP000789595"/>
    </source>
</evidence>
<reference evidence="2" key="1">
    <citation type="submission" date="2021-11" db="EMBL/GenBank/DDBJ databases">
        <authorList>
            <consortium name="Genoscope - CEA"/>
            <person name="William W."/>
        </authorList>
    </citation>
    <scope>NUCLEOTIDE SEQUENCE</scope>
</reference>
<organism evidence="2 3">
    <name type="scientific">Pelagomonas calceolata</name>
    <dbReference type="NCBI Taxonomy" id="35677"/>
    <lineage>
        <taxon>Eukaryota</taxon>
        <taxon>Sar</taxon>
        <taxon>Stramenopiles</taxon>
        <taxon>Ochrophyta</taxon>
        <taxon>Pelagophyceae</taxon>
        <taxon>Pelagomonadales</taxon>
        <taxon>Pelagomonadaceae</taxon>
        <taxon>Pelagomonas</taxon>
    </lineage>
</organism>
<name>A0A8J2SR02_9STRA</name>
<dbReference type="AlphaFoldDB" id="A0A8J2SR02"/>
<dbReference type="EMBL" id="CAKKNE010000003">
    <property type="protein sequence ID" value="CAH0372347.1"/>
    <property type="molecule type" value="Genomic_DNA"/>
</dbReference>
<sequence length="435" mass="47476">MAPKATLLLCAAVAAVDGWKAPPRKLLKPLATKLLEASLAVGTISALPADAAPPQQQHAPSRKYLFVTGFPFPLGPITERRTVKSELVKGKVYGFVQELRLSGITANSRCTVFRTKDNDLIVYDPVAPTDEFLQQLASLNGRVTHILLGATTYEHKAFVGPFSRKFPSAKVWAVPDQWAWPLDLAPKALGIFADGDLIDSASSASTYPDDFREEFEVKLLRPSQRLGLGYAASEAALYHKPTHTLALTDAIVNVPAKPTQDYEADNLRGVGADAKTDKSLGQLVLALLRLTDFEGGRDIVDAYWSKPSSSDSLQRGWERNVLLSLFFGPAPQSIVEPHASFSKLPGAWRVAPVTETLVYKSDRVRPELQRWVDDVSKWDFTYVAPAHFEAGKGSPSEWKKAFGPVLNGERDPAYSAGDLRLLETLSAAIQKAGVI</sequence>
<keyword evidence="1" id="KW-0732">Signal</keyword>
<dbReference type="Proteomes" id="UP000789595">
    <property type="component" value="Unassembled WGS sequence"/>
</dbReference>
<keyword evidence="3" id="KW-1185">Reference proteome</keyword>
<dbReference type="PANTHER" id="PTHR33835:SF2">
    <property type="entry name" value="LYSINE-TRNA LIGASE"/>
    <property type="match status" value="1"/>
</dbReference>
<comment type="caution">
    <text evidence="2">The sequence shown here is derived from an EMBL/GenBank/DDBJ whole genome shotgun (WGS) entry which is preliminary data.</text>
</comment>
<dbReference type="InterPro" id="IPR025638">
    <property type="entry name" value="DUF4336"/>
</dbReference>
<proteinExistence type="predicted"/>
<dbReference type="PANTHER" id="PTHR33835">
    <property type="entry name" value="YALI0C07656P"/>
    <property type="match status" value="1"/>
</dbReference>
<accession>A0A8J2SR02</accession>
<feature type="signal peptide" evidence="1">
    <location>
        <begin position="1"/>
        <end position="18"/>
    </location>
</feature>
<evidence type="ECO:0000313" key="2">
    <source>
        <dbReference type="EMBL" id="CAH0372347.1"/>
    </source>
</evidence>
<protein>
    <recommendedName>
        <fullName evidence="4">Metallo-beta-lactamase domain-containing protein</fullName>
    </recommendedName>
</protein>
<gene>
    <name evidence="2" type="ORF">PECAL_3P23340</name>
</gene>
<dbReference type="OrthoDB" id="421671at2759"/>